<feature type="region of interest" description="Disordered" evidence="1">
    <location>
        <begin position="86"/>
        <end position="109"/>
    </location>
</feature>
<organism evidence="2 3">
    <name type="scientific">Hymenobacter rubripertinctus</name>
    <dbReference type="NCBI Taxonomy" id="2029981"/>
    <lineage>
        <taxon>Bacteria</taxon>
        <taxon>Pseudomonadati</taxon>
        <taxon>Bacteroidota</taxon>
        <taxon>Cytophagia</taxon>
        <taxon>Cytophagales</taxon>
        <taxon>Hymenobacteraceae</taxon>
        <taxon>Hymenobacter</taxon>
    </lineage>
</organism>
<feature type="compositionally biased region" description="Polar residues" evidence="1">
    <location>
        <begin position="86"/>
        <end position="99"/>
    </location>
</feature>
<sequence length="109" mass="11417">MNQTSSISRLAATGLLTVGLFAISAHSTVALGSYSQATVPSEAPTSSWLSLLSLGTFQTHNAYPGPMTDYIIGPVQAAVITLGGTQQPTIPSNYRSTDFTDFDHGPDAR</sequence>
<keyword evidence="3" id="KW-1185">Reference proteome</keyword>
<protein>
    <submittedName>
        <fullName evidence="2">Uncharacterized protein</fullName>
    </submittedName>
</protein>
<dbReference type="RefSeq" id="WP_119655346.1">
    <property type="nucleotide sequence ID" value="NZ_JBHUOI010000009.1"/>
</dbReference>
<evidence type="ECO:0000313" key="2">
    <source>
        <dbReference type="EMBL" id="RIY11028.1"/>
    </source>
</evidence>
<dbReference type="EMBL" id="QYCN01000010">
    <property type="protein sequence ID" value="RIY11028.1"/>
    <property type="molecule type" value="Genomic_DNA"/>
</dbReference>
<proteinExistence type="predicted"/>
<dbReference type="AlphaFoldDB" id="A0A418R0Y7"/>
<dbReference type="OrthoDB" id="884991at2"/>
<comment type="caution">
    <text evidence="2">The sequence shown here is derived from an EMBL/GenBank/DDBJ whole genome shotgun (WGS) entry which is preliminary data.</text>
</comment>
<dbReference type="Proteomes" id="UP000284250">
    <property type="component" value="Unassembled WGS sequence"/>
</dbReference>
<evidence type="ECO:0000256" key="1">
    <source>
        <dbReference type="SAM" id="MobiDB-lite"/>
    </source>
</evidence>
<name>A0A418R0Y7_9BACT</name>
<reference evidence="2 3" key="2">
    <citation type="submission" date="2019-01" db="EMBL/GenBank/DDBJ databases">
        <title>Hymenobacter humicola sp. nov., isolated from soils in Antarctica.</title>
        <authorList>
            <person name="Sedlacek I."/>
            <person name="Holochova P."/>
            <person name="Kralova S."/>
            <person name="Pantucek R."/>
            <person name="Stankova E."/>
            <person name="Vrbovska V."/>
            <person name="Kristofova L."/>
            <person name="Svec P."/>
            <person name="Busse H.-J."/>
        </authorList>
    </citation>
    <scope>NUCLEOTIDE SEQUENCE [LARGE SCALE GENOMIC DNA]</scope>
    <source>
        <strain evidence="2 3">CCM 8852</strain>
    </source>
</reference>
<evidence type="ECO:0000313" key="3">
    <source>
        <dbReference type="Proteomes" id="UP000284250"/>
    </source>
</evidence>
<accession>A0A418R0Y7</accession>
<gene>
    <name evidence="2" type="ORF">D0T11_08445</name>
</gene>
<reference evidence="2 3" key="1">
    <citation type="submission" date="2018-09" db="EMBL/GenBank/DDBJ databases">
        <authorList>
            <person name="Zeman M."/>
            <person name="Pardy F."/>
        </authorList>
    </citation>
    <scope>NUCLEOTIDE SEQUENCE [LARGE SCALE GENOMIC DNA]</scope>
    <source>
        <strain evidence="2 3">CCM 8852</strain>
    </source>
</reference>